<feature type="compositionally biased region" description="Basic and acidic residues" evidence="1">
    <location>
        <begin position="176"/>
        <end position="194"/>
    </location>
</feature>
<feature type="region of interest" description="Disordered" evidence="1">
    <location>
        <begin position="151"/>
        <end position="211"/>
    </location>
</feature>
<dbReference type="Proteomes" id="UP000765509">
    <property type="component" value="Unassembled WGS sequence"/>
</dbReference>
<evidence type="ECO:0000313" key="3">
    <source>
        <dbReference type="Proteomes" id="UP000765509"/>
    </source>
</evidence>
<comment type="caution">
    <text evidence="2">The sequence shown here is derived from an EMBL/GenBank/DDBJ whole genome shotgun (WGS) entry which is preliminary data.</text>
</comment>
<evidence type="ECO:0000313" key="2">
    <source>
        <dbReference type="EMBL" id="MBW0472716.1"/>
    </source>
</evidence>
<accession>A0A9Q3BXT7</accession>
<sequence>MEEAVQSNQMDLDKEEARPGLDLESLLQETHIWRIPEFPPIPHGLYQQPLTLTLILKLLKIIFVRVEPLLSGSHRNITVPIQNLVQSSQRRGVGNIYKPLEGGHELLLTNQEVSGSGEAHRTFRGMESLFLQRKGQKLRELAQEPKYFIHRPEERVGNDPSYGERRTSNVNQLQKSPKDLRISRELQRTLKESGTDLTQKGTGSLNWNLQP</sequence>
<organism evidence="2 3">
    <name type="scientific">Austropuccinia psidii MF-1</name>
    <dbReference type="NCBI Taxonomy" id="1389203"/>
    <lineage>
        <taxon>Eukaryota</taxon>
        <taxon>Fungi</taxon>
        <taxon>Dikarya</taxon>
        <taxon>Basidiomycota</taxon>
        <taxon>Pucciniomycotina</taxon>
        <taxon>Pucciniomycetes</taxon>
        <taxon>Pucciniales</taxon>
        <taxon>Sphaerophragmiaceae</taxon>
        <taxon>Austropuccinia</taxon>
    </lineage>
</organism>
<proteinExistence type="predicted"/>
<evidence type="ECO:0000256" key="1">
    <source>
        <dbReference type="SAM" id="MobiDB-lite"/>
    </source>
</evidence>
<dbReference type="AlphaFoldDB" id="A0A9Q3BXT7"/>
<reference evidence="2" key="1">
    <citation type="submission" date="2021-03" db="EMBL/GenBank/DDBJ databases">
        <title>Draft genome sequence of rust myrtle Austropuccinia psidii MF-1, a brazilian biotype.</title>
        <authorList>
            <person name="Quecine M.C."/>
            <person name="Pachon D.M.R."/>
            <person name="Bonatelli M.L."/>
            <person name="Correr F.H."/>
            <person name="Franceschini L.M."/>
            <person name="Leite T.F."/>
            <person name="Margarido G.R.A."/>
            <person name="Almeida C.A."/>
            <person name="Ferrarezi J.A."/>
            <person name="Labate C.A."/>
        </authorList>
    </citation>
    <scope>NUCLEOTIDE SEQUENCE</scope>
    <source>
        <strain evidence="2">MF-1</strain>
    </source>
</reference>
<protein>
    <submittedName>
        <fullName evidence="2">Uncharacterized protein</fullName>
    </submittedName>
</protein>
<name>A0A9Q3BXT7_9BASI</name>
<dbReference type="EMBL" id="AVOT02003177">
    <property type="protein sequence ID" value="MBW0472716.1"/>
    <property type="molecule type" value="Genomic_DNA"/>
</dbReference>
<gene>
    <name evidence="2" type="ORF">O181_012431</name>
</gene>
<keyword evidence="3" id="KW-1185">Reference proteome</keyword>
<feature type="compositionally biased region" description="Basic and acidic residues" evidence="1">
    <location>
        <begin position="151"/>
        <end position="167"/>
    </location>
</feature>
<feature type="compositionally biased region" description="Polar residues" evidence="1">
    <location>
        <begin position="195"/>
        <end position="211"/>
    </location>
</feature>